<sequence>MPDELIEFVSEDVDFTLPNQEPVAAWLTTIIQNHPFQLQNLTYIFCSDEYLLEINQEYLDHDTYTDIITFNNADEPEIIESDIFISIDRVKENAANLNIPFLDELHRVMAHGVLHLLGYDDKSPELKQLMRTAEDNCLSLRKF</sequence>
<reference evidence="8 9" key="1">
    <citation type="submission" date="2019-07" db="EMBL/GenBank/DDBJ databases">
        <title>Whole genome shotgun sequence of Adhaeribacter aerolatus NBRC 106133.</title>
        <authorList>
            <person name="Hosoyama A."/>
            <person name="Uohara A."/>
            <person name="Ohji S."/>
            <person name="Ichikawa N."/>
        </authorList>
    </citation>
    <scope>NUCLEOTIDE SEQUENCE [LARGE SCALE GENOMIC DNA]</scope>
    <source>
        <strain evidence="8 9">NBRC 106133</strain>
    </source>
</reference>
<evidence type="ECO:0000256" key="3">
    <source>
        <dbReference type="ARBA" id="ARBA00022723"/>
    </source>
</evidence>
<name>A0A512AX67_9BACT</name>
<dbReference type="Gene3D" id="3.40.390.30">
    <property type="entry name" value="Metalloproteases ('zincins'), catalytic domain"/>
    <property type="match status" value="1"/>
</dbReference>
<dbReference type="InterPro" id="IPR002036">
    <property type="entry name" value="YbeY"/>
</dbReference>
<dbReference type="EC" id="3.1.-.-" evidence="7"/>
<keyword evidence="5 7" id="KW-0378">Hydrolase</keyword>
<evidence type="ECO:0000256" key="2">
    <source>
        <dbReference type="ARBA" id="ARBA00022722"/>
    </source>
</evidence>
<dbReference type="EMBL" id="BJYS01000013">
    <property type="protein sequence ID" value="GEO04311.1"/>
    <property type="molecule type" value="Genomic_DNA"/>
</dbReference>
<proteinExistence type="inferred from homology"/>
<evidence type="ECO:0000256" key="5">
    <source>
        <dbReference type="ARBA" id="ARBA00022801"/>
    </source>
</evidence>
<dbReference type="GO" id="GO:0004521">
    <property type="term" value="F:RNA endonuclease activity"/>
    <property type="evidence" value="ECO:0007669"/>
    <property type="project" value="UniProtKB-UniRule"/>
</dbReference>
<evidence type="ECO:0000256" key="7">
    <source>
        <dbReference type="HAMAP-Rule" id="MF_00009"/>
    </source>
</evidence>
<comment type="function">
    <text evidence="7">Single strand-specific metallo-endoribonuclease involved in late-stage 70S ribosome quality control and in maturation of the 3' terminus of the 16S rRNA.</text>
</comment>
<dbReference type="Proteomes" id="UP000321532">
    <property type="component" value="Unassembled WGS sequence"/>
</dbReference>
<protein>
    <recommendedName>
        <fullName evidence="7">Endoribonuclease YbeY</fullName>
        <ecNumber evidence="7">3.1.-.-</ecNumber>
    </recommendedName>
</protein>
<feature type="binding site" evidence="7">
    <location>
        <position position="111"/>
    </location>
    <ligand>
        <name>Zn(2+)</name>
        <dbReference type="ChEBI" id="CHEBI:29105"/>
        <note>catalytic</note>
    </ligand>
</feature>
<dbReference type="GO" id="GO:0004222">
    <property type="term" value="F:metalloendopeptidase activity"/>
    <property type="evidence" value="ECO:0007669"/>
    <property type="project" value="InterPro"/>
</dbReference>
<evidence type="ECO:0000256" key="1">
    <source>
        <dbReference type="ARBA" id="ARBA00010875"/>
    </source>
</evidence>
<evidence type="ECO:0000256" key="4">
    <source>
        <dbReference type="ARBA" id="ARBA00022759"/>
    </source>
</evidence>
<dbReference type="NCBIfam" id="TIGR00043">
    <property type="entry name" value="rRNA maturation RNase YbeY"/>
    <property type="match status" value="1"/>
</dbReference>
<dbReference type="GO" id="GO:0008270">
    <property type="term" value="F:zinc ion binding"/>
    <property type="evidence" value="ECO:0007669"/>
    <property type="project" value="UniProtKB-UniRule"/>
</dbReference>
<dbReference type="GO" id="GO:0006364">
    <property type="term" value="P:rRNA processing"/>
    <property type="evidence" value="ECO:0007669"/>
    <property type="project" value="UniProtKB-UniRule"/>
</dbReference>
<dbReference type="InterPro" id="IPR023091">
    <property type="entry name" value="MetalPrtase_cat_dom_sf_prd"/>
</dbReference>
<dbReference type="AlphaFoldDB" id="A0A512AX67"/>
<dbReference type="PANTHER" id="PTHR46986:SF1">
    <property type="entry name" value="ENDORIBONUCLEASE YBEY, CHLOROPLASTIC"/>
    <property type="match status" value="1"/>
</dbReference>
<keyword evidence="7" id="KW-0963">Cytoplasm</keyword>
<keyword evidence="9" id="KW-1185">Reference proteome</keyword>
<evidence type="ECO:0000256" key="6">
    <source>
        <dbReference type="ARBA" id="ARBA00022833"/>
    </source>
</evidence>
<dbReference type="GO" id="GO:0005737">
    <property type="term" value="C:cytoplasm"/>
    <property type="evidence" value="ECO:0007669"/>
    <property type="project" value="UniProtKB-SubCell"/>
</dbReference>
<comment type="caution">
    <text evidence="8">The sequence shown here is derived from an EMBL/GenBank/DDBJ whole genome shotgun (WGS) entry which is preliminary data.</text>
</comment>
<comment type="similarity">
    <text evidence="1 7">Belongs to the endoribonuclease YbeY family.</text>
</comment>
<dbReference type="PANTHER" id="PTHR46986">
    <property type="entry name" value="ENDORIBONUCLEASE YBEY, CHLOROPLASTIC"/>
    <property type="match status" value="1"/>
</dbReference>
<dbReference type="InterPro" id="IPR020549">
    <property type="entry name" value="YbeY_CS"/>
</dbReference>
<organism evidence="8 9">
    <name type="scientific">Adhaeribacter aerolatus</name>
    <dbReference type="NCBI Taxonomy" id="670289"/>
    <lineage>
        <taxon>Bacteria</taxon>
        <taxon>Pseudomonadati</taxon>
        <taxon>Bacteroidota</taxon>
        <taxon>Cytophagia</taxon>
        <taxon>Cytophagales</taxon>
        <taxon>Hymenobacteraceae</taxon>
        <taxon>Adhaeribacter</taxon>
    </lineage>
</organism>
<comment type="cofactor">
    <cofactor evidence="7">
        <name>Zn(2+)</name>
        <dbReference type="ChEBI" id="CHEBI:29105"/>
    </cofactor>
    <text evidence="7">Binds 1 zinc ion.</text>
</comment>
<dbReference type="HAMAP" id="MF_00009">
    <property type="entry name" value="Endoribonucl_YbeY"/>
    <property type="match status" value="1"/>
</dbReference>
<dbReference type="PROSITE" id="PS01306">
    <property type="entry name" value="UPF0054"/>
    <property type="match status" value="1"/>
</dbReference>
<feature type="binding site" evidence="7">
    <location>
        <position position="121"/>
    </location>
    <ligand>
        <name>Zn(2+)</name>
        <dbReference type="ChEBI" id="CHEBI:29105"/>
        <note>catalytic</note>
    </ligand>
</feature>
<keyword evidence="2 7" id="KW-0540">Nuclease</keyword>
<dbReference type="SUPFAM" id="SSF55486">
    <property type="entry name" value="Metalloproteases ('zincins'), catalytic domain"/>
    <property type="match status" value="1"/>
</dbReference>
<keyword evidence="7" id="KW-0698">rRNA processing</keyword>
<keyword evidence="3 7" id="KW-0479">Metal-binding</keyword>
<accession>A0A512AX67</accession>
<feature type="binding site" evidence="7">
    <location>
        <position position="115"/>
    </location>
    <ligand>
        <name>Zn(2+)</name>
        <dbReference type="ChEBI" id="CHEBI:29105"/>
        <note>catalytic</note>
    </ligand>
</feature>
<keyword evidence="4 7" id="KW-0255">Endonuclease</keyword>
<comment type="subcellular location">
    <subcellularLocation>
        <location evidence="7">Cytoplasm</location>
    </subcellularLocation>
</comment>
<keyword evidence="6 7" id="KW-0862">Zinc</keyword>
<evidence type="ECO:0000313" key="9">
    <source>
        <dbReference type="Proteomes" id="UP000321532"/>
    </source>
</evidence>
<evidence type="ECO:0000313" key="8">
    <source>
        <dbReference type="EMBL" id="GEO04311.1"/>
    </source>
</evidence>
<keyword evidence="7" id="KW-0690">Ribosome biogenesis</keyword>
<dbReference type="OrthoDB" id="9811984at2"/>
<dbReference type="Pfam" id="PF02130">
    <property type="entry name" value="YbeY"/>
    <property type="match status" value="1"/>
</dbReference>
<dbReference type="RefSeq" id="WP_146897574.1">
    <property type="nucleotide sequence ID" value="NZ_BJYS01000013.1"/>
</dbReference>
<gene>
    <name evidence="7 8" type="primary">ybeY</name>
    <name evidence="8" type="ORF">AAE02nite_19750</name>
</gene>